<gene>
    <name evidence="2" type="ORF">AVDCRST_MAG53-2727</name>
</gene>
<feature type="compositionally biased region" description="Basic residues" evidence="1">
    <location>
        <begin position="49"/>
        <end position="61"/>
    </location>
</feature>
<feature type="compositionally biased region" description="Basic residues" evidence="1">
    <location>
        <begin position="306"/>
        <end position="316"/>
    </location>
</feature>
<evidence type="ECO:0000256" key="1">
    <source>
        <dbReference type="SAM" id="MobiDB-lite"/>
    </source>
</evidence>
<feature type="compositionally biased region" description="Basic and acidic residues" evidence="1">
    <location>
        <begin position="317"/>
        <end position="327"/>
    </location>
</feature>
<feature type="compositionally biased region" description="Basic and acidic residues" evidence="1">
    <location>
        <begin position="30"/>
        <end position="48"/>
    </location>
</feature>
<dbReference type="GO" id="GO:0016829">
    <property type="term" value="F:lyase activity"/>
    <property type="evidence" value="ECO:0007669"/>
    <property type="project" value="UniProtKB-KW"/>
</dbReference>
<accession>A0A6J4T359</accession>
<dbReference type="EC" id="4.1.3.-" evidence="2"/>
<feature type="compositionally biased region" description="Basic and acidic residues" evidence="1">
    <location>
        <begin position="141"/>
        <end position="158"/>
    </location>
</feature>
<dbReference type="EMBL" id="CADCVR010000086">
    <property type="protein sequence ID" value="CAA9512710.1"/>
    <property type="molecule type" value="Genomic_DNA"/>
</dbReference>
<sequence length="353" mass="38784">AQPQGLLQAALRRSARPRAGDPVPALADDPLLRRLQREDGRQASEHRRQGGHRPRQPRGRGGRGPQGGGTCRAREGRQGARSRRDAAVEPRQRARLPVDPRRPDDAGHRDRGQARRHHGPEGGGAVGHPLRRPVAGPARGQGERPEADPRPRAPRDGPGRGARRRDRGGVAAHAGNEHGPRGPGGLPAHEDHAGRRRPPGLRLDQRPDAQRGRVDLRRAAHHRPAGPVALLHRPHGRRVHDQRPAAVLRPVRRHQGRRGLRGPVPRRLPARLRRRLVAAPRADRHRQEGLLARPGRGEVRQEGHRRDPRRPRRPHDRRQDAGRRDLEAVPGHGSAGDDARGEGSGAQGGVRAL</sequence>
<dbReference type="EC" id="4.1.3.24" evidence="2"/>
<feature type="region of interest" description="Disordered" evidence="1">
    <location>
        <begin position="1"/>
        <end position="353"/>
    </location>
</feature>
<proteinExistence type="predicted"/>
<feature type="compositionally biased region" description="Basic residues" evidence="1">
    <location>
        <begin position="250"/>
        <end position="260"/>
    </location>
</feature>
<keyword evidence="2" id="KW-0456">Lyase</keyword>
<reference evidence="2" key="1">
    <citation type="submission" date="2020-02" db="EMBL/GenBank/DDBJ databases">
        <authorList>
            <person name="Meier V. D."/>
        </authorList>
    </citation>
    <scope>NUCLEOTIDE SEQUENCE</scope>
    <source>
        <strain evidence="2">AVDCRST_MAG53</strain>
    </source>
</reference>
<feature type="non-terminal residue" evidence="2">
    <location>
        <position position="1"/>
    </location>
</feature>
<feature type="non-terminal residue" evidence="2">
    <location>
        <position position="353"/>
    </location>
</feature>
<feature type="compositionally biased region" description="Basic and acidic residues" evidence="1">
    <location>
        <begin position="203"/>
        <end position="218"/>
    </location>
</feature>
<dbReference type="AlphaFoldDB" id="A0A6J4T359"/>
<name>A0A6J4T359_9ACTN</name>
<feature type="compositionally biased region" description="Gly residues" evidence="1">
    <location>
        <begin position="342"/>
        <end position="353"/>
    </location>
</feature>
<evidence type="ECO:0000313" key="2">
    <source>
        <dbReference type="EMBL" id="CAA9512710.1"/>
    </source>
</evidence>
<feature type="compositionally biased region" description="Basic and acidic residues" evidence="1">
    <location>
        <begin position="72"/>
        <end position="113"/>
    </location>
</feature>
<organism evidence="2">
    <name type="scientific">uncultured Solirubrobacteraceae bacterium</name>
    <dbReference type="NCBI Taxonomy" id="1162706"/>
    <lineage>
        <taxon>Bacteria</taxon>
        <taxon>Bacillati</taxon>
        <taxon>Actinomycetota</taxon>
        <taxon>Thermoleophilia</taxon>
        <taxon>Solirubrobacterales</taxon>
        <taxon>Solirubrobacteraceae</taxon>
        <taxon>environmental samples</taxon>
    </lineage>
</organism>
<feature type="compositionally biased region" description="Basic and acidic residues" evidence="1">
    <location>
        <begin position="295"/>
        <end position="305"/>
    </location>
</feature>
<protein>
    <submittedName>
        <fullName evidence="2">Malyl-CoA lyase @ Beta-methylmalyl-CoA lyase @ Citramalyl-CoA lyase</fullName>
        <ecNumber evidence="2">4.1.3.-</ecNumber>
        <ecNumber evidence="2">4.1.3.24</ecNumber>
    </submittedName>
</protein>